<keyword evidence="1" id="KW-0472">Membrane</keyword>
<evidence type="ECO:0000313" key="2">
    <source>
        <dbReference type="EMBL" id="KAK1318660.1"/>
    </source>
</evidence>
<proteinExistence type="predicted"/>
<evidence type="ECO:0000313" key="3">
    <source>
        <dbReference type="Proteomes" id="UP001180020"/>
    </source>
</evidence>
<protein>
    <submittedName>
        <fullName evidence="2">Uncharacterized protein</fullName>
    </submittedName>
</protein>
<name>A0AAV9F183_ACOCL</name>
<evidence type="ECO:0000256" key="1">
    <source>
        <dbReference type="SAM" id="Phobius"/>
    </source>
</evidence>
<gene>
    <name evidence="2" type="ORF">QJS10_CPB04g01318</name>
</gene>
<dbReference type="AlphaFoldDB" id="A0AAV9F183"/>
<organism evidence="2 3">
    <name type="scientific">Acorus calamus</name>
    <name type="common">Sweet flag</name>
    <dbReference type="NCBI Taxonomy" id="4465"/>
    <lineage>
        <taxon>Eukaryota</taxon>
        <taxon>Viridiplantae</taxon>
        <taxon>Streptophyta</taxon>
        <taxon>Embryophyta</taxon>
        <taxon>Tracheophyta</taxon>
        <taxon>Spermatophyta</taxon>
        <taxon>Magnoliopsida</taxon>
        <taxon>Liliopsida</taxon>
        <taxon>Acoraceae</taxon>
        <taxon>Acorus</taxon>
    </lineage>
</organism>
<keyword evidence="1" id="KW-1133">Transmembrane helix</keyword>
<reference evidence="2" key="1">
    <citation type="journal article" date="2023" name="Nat. Commun.">
        <title>Diploid and tetraploid genomes of Acorus and the evolution of monocots.</title>
        <authorList>
            <person name="Ma L."/>
            <person name="Liu K.W."/>
            <person name="Li Z."/>
            <person name="Hsiao Y.Y."/>
            <person name="Qi Y."/>
            <person name="Fu T."/>
            <person name="Tang G.D."/>
            <person name="Zhang D."/>
            <person name="Sun W.H."/>
            <person name="Liu D.K."/>
            <person name="Li Y."/>
            <person name="Chen G.Z."/>
            <person name="Liu X.D."/>
            <person name="Liao X.Y."/>
            <person name="Jiang Y.T."/>
            <person name="Yu X."/>
            <person name="Hao Y."/>
            <person name="Huang J."/>
            <person name="Zhao X.W."/>
            <person name="Ke S."/>
            <person name="Chen Y.Y."/>
            <person name="Wu W.L."/>
            <person name="Hsu J.L."/>
            <person name="Lin Y.F."/>
            <person name="Huang M.D."/>
            <person name="Li C.Y."/>
            <person name="Huang L."/>
            <person name="Wang Z.W."/>
            <person name="Zhao X."/>
            <person name="Zhong W.Y."/>
            <person name="Peng D.H."/>
            <person name="Ahmad S."/>
            <person name="Lan S."/>
            <person name="Zhang J.S."/>
            <person name="Tsai W.C."/>
            <person name="Van de Peer Y."/>
            <person name="Liu Z.J."/>
        </authorList>
    </citation>
    <scope>NUCLEOTIDE SEQUENCE</scope>
    <source>
        <strain evidence="2">CP</strain>
    </source>
</reference>
<comment type="caution">
    <text evidence="2">The sequence shown here is derived from an EMBL/GenBank/DDBJ whole genome shotgun (WGS) entry which is preliminary data.</text>
</comment>
<dbReference type="EMBL" id="JAUJYO010000004">
    <property type="protein sequence ID" value="KAK1318660.1"/>
    <property type="molecule type" value="Genomic_DNA"/>
</dbReference>
<feature type="transmembrane region" description="Helical" evidence="1">
    <location>
        <begin position="59"/>
        <end position="81"/>
    </location>
</feature>
<keyword evidence="3" id="KW-1185">Reference proteome</keyword>
<reference evidence="2" key="2">
    <citation type="submission" date="2023-06" db="EMBL/GenBank/DDBJ databases">
        <authorList>
            <person name="Ma L."/>
            <person name="Liu K.-W."/>
            <person name="Li Z."/>
            <person name="Hsiao Y.-Y."/>
            <person name="Qi Y."/>
            <person name="Fu T."/>
            <person name="Tang G."/>
            <person name="Zhang D."/>
            <person name="Sun W.-H."/>
            <person name="Liu D.-K."/>
            <person name="Li Y."/>
            <person name="Chen G.-Z."/>
            <person name="Liu X.-D."/>
            <person name="Liao X.-Y."/>
            <person name="Jiang Y.-T."/>
            <person name="Yu X."/>
            <person name="Hao Y."/>
            <person name="Huang J."/>
            <person name="Zhao X.-W."/>
            <person name="Ke S."/>
            <person name="Chen Y.-Y."/>
            <person name="Wu W.-L."/>
            <person name="Hsu J.-L."/>
            <person name="Lin Y.-F."/>
            <person name="Huang M.-D."/>
            <person name="Li C.-Y."/>
            <person name="Huang L."/>
            <person name="Wang Z.-W."/>
            <person name="Zhao X."/>
            <person name="Zhong W.-Y."/>
            <person name="Peng D.-H."/>
            <person name="Ahmad S."/>
            <person name="Lan S."/>
            <person name="Zhang J.-S."/>
            <person name="Tsai W.-C."/>
            <person name="Van De Peer Y."/>
            <person name="Liu Z.-J."/>
        </authorList>
    </citation>
    <scope>NUCLEOTIDE SEQUENCE</scope>
    <source>
        <strain evidence="2">CP</strain>
        <tissue evidence="2">Leaves</tissue>
    </source>
</reference>
<keyword evidence="1" id="KW-0812">Transmembrane</keyword>
<accession>A0AAV9F183</accession>
<sequence>MGRFDRTAWARVILPPKLNSLPFHPSNLLTNRSISGDHATIGRCPRWRGRPRSLAQGSIALELLVICAWTILSPTLIASLWGAEWELKAVELAEQELKLDTE</sequence>
<dbReference type="Proteomes" id="UP001180020">
    <property type="component" value="Unassembled WGS sequence"/>
</dbReference>